<evidence type="ECO:0000256" key="3">
    <source>
        <dbReference type="SAM" id="SignalP"/>
    </source>
</evidence>
<keyword evidence="2" id="KW-0812">Transmembrane</keyword>
<gene>
    <name evidence="5" type="primary">nou-darake</name>
</gene>
<dbReference type="SMART" id="SM00409">
    <property type="entry name" value="IG"/>
    <property type="match status" value="3"/>
</dbReference>
<dbReference type="InterPro" id="IPR003598">
    <property type="entry name" value="Ig_sub2"/>
</dbReference>
<dbReference type="PANTHER" id="PTHR19890">
    <property type="entry name" value="FIBROBLAST GROWTH FACTOR RECEPTOR"/>
    <property type="match status" value="1"/>
</dbReference>
<evidence type="ECO:0000256" key="2">
    <source>
        <dbReference type="SAM" id="Phobius"/>
    </source>
</evidence>
<feature type="signal peptide" evidence="3">
    <location>
        <begin position="1"/>
        <end position="19"/>
    </location>
</feature>
<organism evidence="5">
    <name type="scientific">Dugesia japonica</name>
    <name type="common">Planarian</name>
    <dbReference type="NCBI Taxonomy" id="6161"/>
    <lineage>
        <taxon>Eukaryota</taxon>
        <taxon>Metazoa</taxon>
        <taxon>Spiralia</taxon>
        <taxon>Lophotrochozoa</taxon>
        <taxon>Platyhelminthes</taxon>
        <taxon>Rhabditophora</taxon>
        <taxon>Seriata</taxon>
        <taxon>Tricladida</taxon>
        <taxon>Continenticola</taxon>
        <taxon>Geoplanoidea</taxon>
        <taxon>Dugesiidae</taxon>
        <taxon>Dugesia</taxon>
    </lineage>
</organism>
<evidence type="ECO:0000313" key="5">
    <source>
        <dbReference type="EMBL" id="BAC20953.1"/>
    </source>
</evidence>
<dbReference type="PROSITE" id="PS50835">
    <property type="entry name" value="IG_LIKE"/>
    <property type="match status" value="2"/>
</dbReference>
<dbReference type="AlphaFoldDB" id="Q8I0V7"/>
<keyword evidence="3" id="KW-0732">Signal</keyword>
<feature type="region of interest" description="Disordered" evidence="1">
    <location>
        <begin position="426"/>
        <end position="447"/>
    </location>
</feature>
<feature type="chain" id="PRO_5004308258" evidence="3">
    <location>
        <begin position="20"/>
        <end position="524"/>
    </location>
</feature>
<accession>Q8I0V7</accession>
<keyword evidence="2" id="KW-0472">Membrane</keyword>
<dbReference type="SMART" id="SM00408">
    <property type="entry name" value="IGc2"/>
    <property type="match status" value="2"/>
</dbReference>
<sequence>MWNVFISWMILSYIKSIHCTIPVVKPYKPDITLNSGEELKIECPIVLSREGTDANYPSNLMYEWNIKGLTEVSVQMNPKYSFIENNRILKLMKPVTSEDSGKYVCKGVTGFGSREVVFNVEIIDSLQERLCAEKNPKDSKLDPPCFVDPQMRSGKITIRKEVGSTVKLPCDAIGSPQLKYLWLTGKTIANWIQNVEGTRGPVITIRNLKSHYTGQYTCQVRNKAGSLNYTYQLIVTDPSNNSPKILTDLSNYTFRSKENISISVEIECECKEPIIKWLKRVDNFDSSNKEQSNGLVLPNAKDSEKGELYVTLDTGVSTKRIQPNLFKTLLNMESVETQQSGKYVVMAINKIVNLKNFEYKVVYITIEPDKDAIGIKNNLVVYIAVPMVILASSLGVIIYCCFRRHSSGYGRSASASRSSHRCANGSALPSLTNGSNTGSEKLKSPSTTSTGMVVGYNPYKYVYPSQAPSSNYDQYSVLSVSHSSQTPPQYFQPQNTVAGAQFNNANPYHHNNGYVAVPISHYQA</sequence>
<protein>
    <submittedName>
        <fullName evidence="5">NOU-DARAKE</fullName>
    </submittedName>
</protein>
<reference evidence="5" key="1">
    <citation type="journal article" date="2002" name="Nature">
        <title>FGFR-related gene nou-darake restricts brain tissues to the head region of planarians.</title>
        <authorList>
            <person name="Cebria F."/>
            <person name="Kobayashi C."/>
            <person name="Umesono Y."/>
            <person name="Nakazawa M."/>
            <person name="Mineta K."/>
            <person name="Ikeo K."/>
            <person name="Gojobori T."/>
            <person name="Itoh M."/>
            <person name="Taira M."/>
            <person name="Sanchez Alvarado A."/>
            <person name="Agata K."/>
        </authorList>
    </citation>
    <scope>NUCLEOTIDE SEQUENCE</scope>
    <source>
        <strain evidence="5">GI</strain>
        <tissue evidence="5">Head portion</tissue>
    </source>
</reference>
<dbReference type="InterPro" id="IPR013098">
    <property type="entry name" value="Ig_I-set"/>
</dbReference>
<dbReference type="InterPro" id="IPR036179">
    <property type="entry name" value="Ig-like_dom_sf"/>
</dbReference>
<feature type="compositionally biased region" description="Polar residues" evidence="1">
    <location>
        <begin position="427"/>
        <end position="447"/>
    </location>
</feature>
<dbReference type="Pfam" id="PF07679">
    <property type="entry name" value="I-set"/>
    <property type="match status" value="1"/>
</dbReference>
<dbReference type="InterPro" id="IPR052615">
    <property type="entry name" value="FGFRL"/>
</dbReference>
<feature type="domain" description="Ig-like" evidence="4">
    <location>
        <begin position="22"/>
        <end position="105"/>
    </location>
</feature>
<feature type="transmembrane region" description="Helical" evidence="2">
    <location>
        <begin position="379"/>
        <end position="402"/>
    </location>
</feature>
<dbReference type="EMBL" id="AB071948">
    <property type="protein sequence ID" value="BAC20953.1"/>
    <property type="molecule type" value="mRNA"/>
</dbReference>
<name>Q8I0V7_DUGJA</name>
<dbReference type="InterPro" id="IPR003599">
    <property type="entry name" value="Ig_sub"/>
</dbReference>
<dbReference type="InterPro" id="IPR013783">
    <property type="entry name" value="Ig-like_fold"/>
</dbReference>
<dbReference type="Gene3D" id="2.60.40.10">
    <property type="entry name" value="Immunoglobulins"/>
    <property type="match status" value="3"/>
</dbReference>
<proteinExistence type="evidence at transcript level"/>
<dbReference type="InterPro" id="IPR007110">
    <property type="entry name" value="Ig-like_dom"/>
</dbReference>
<evidence type="ECO:0000256" key="1">
    <source>
        <dbReference type="SAM" id="MobiDB-lite"/>
    </source>
</evidence>
<feature type="domain" description="Ig-like" evidence="4">
    <location>
        <begin position="149"/>
        <end position="236"/>
    </location>
</feature>
<dbReference type="PANTHER" id="PTHR19890:SF10">
    <property type="entry name" value="FIBROBLAST GROWTH FACTOR RECEPTOR-LIKE 1"/>
    <property type="match status" value="1"/>
</dbReference>
<evidence type="ECO:0000259" key="4">
    <source>
        <dbReference type="PROSITE" id="PS50835"/>
    </source>
</evidence>
<dbReference type="SUPFAM" id="SSF48726">
    <property type="entry name" value="Immunoglobulin"/>
    <property type="match status" value="2"/>
</dbReference>
<keyword evidence="2" id="KW-1133">Transmembrane helix</keyword>